<evidence type="ECO:0000313" key="8">
    <source>
        <dbReference type="Proteomes" id="UP000003288"/>
    </source>
</evidence>
<comment type="subcellular location">
    <subcellularLocation>
        <location evidence="1">Cell membrane</location>
        <topology evidence="1">Multi-pass membrane protein</topology>
    </subcellularLocation>
</comment>
<keyword evidence="3 6" id="KW-0812">Transmembrane</keyword>
<dbReference type="EMBL" id="ABCJ01000003">
    <property type="protein sequence ID" value="EDM23763.1"/>
    <property type="molecule type" value="Genomic_DNA"/>
</dbReference>
<dbReference type="GO" id="GO:0015171">
    <property type="term" value="F:amino acid transmembrane transporter activity"/>
    <property type="evidence" value="ECO:0007669"/>
    <property type="project" value="TreeGrafter"/>
</dbReference>
<protein>
    <recommendedName>
        <fullName evidence="9">LysE family translocator</fullName>
    </recommendedName>
</protein>
<comment type="caution">
    <text evidence="7">The sequence shown here is derived from an EMBL/GenBank/DDBJ whole genome shotgun (WGS) entry which is preliminary data.</text>
</comment>
<feature type="transmembrane region" description="Helical" evidence="6">
    <location>
        <begin position="37"/>
        <end position="59"/>
    </location>
</feature>
<accession>A0AAI9F2F6</accession>
<evidence type="ECO:0000256" key="2">
    <source>
        <dbReference type="ARBA" id="ARBA00022475"/>
    </source>
</evidence>
<dbReference type="GO" id="GO:0005886">
    <property type="term" value="C:plasma membrane"/>
    <property type="evidence" value="ECO:0007669"/>
    <property type="project" value="UniProtKB-SubCell"/>
</dbReference>
<feature type="transmembrane region" description="Helical" evidence="6">
    <location>
        <begin position="65"/>
        <end position="87"/>
    </location>
</feature>
<dbReference type="AlphaFoldDB" id="A0AAI9F2F6"/>
<sequence length="198" mass="21931">MEYLTLAFVGFVAALTPGPDIFYVIRNGLCKGKKAAFLAVAGILSGNIVYLTLVGLGLGVIGHNIYFQFIVGLLGGLYLLKISYLVFNEKVMINKSCDNLKNFQIYKEALFLNLSNPKAMIFFAVIVTPFMSKNIMLSLLVLFSGISTAFILAALISSKIELEKKIMNIINKISSIVFFIFAIKLFLISYESLMKIIN</sequence>
<evidence type="ECO:0000256" key="3">
    <source>
        <dbReference type="ARBA" id="ARBA00022692"/>
    </source>
</evidence>
<reference evidence="7 8" key="1">
    <citation type="journal article" date="2011" name="Stand. Genomic Sci.">
        <title>Draft genome sequence of Caminibacter mediatlanticus strain TB-2, an epsilonproteobacterium isolated from a deep-sea hydrothermal vent.</title>
        <authorList>
            <person name="Giovannelli D."/>
            <person name="Ferriera S."/>
            <person name="Johnson J."/>
            <person name="Kravitz S."/>
            <person name="Perez-Rodriguez I."/>
            <person name="Ricci J."/>
            <person name="O'Brien C."/>
            <person name="Voordeckers J.W."/>
            <person name="Bini E."/>
            <person name="Vetriani C."/>
        </authorList>
    </citation>
    <scope>NUCLEOTIDE SEQUENCE [LARGE SCALE GENOMIC DNA]</scope>
    <source>
        <strain evidence="7 8">TB-2</strain>
    </source>
</reference>
<keyword evidence="5 6" id="KW-0472">Membrane</keyword>
<feature type="transmembrane region" description="Helical" evidence="6">
    <location>
        <begin position="137"/>
        <end position="157"/>
    </location>
</feature>
<dbReference type="Proteomes" id="UP000003288">
    <property type="component" value="Unassembled WGS sequence"/>
</dbReference>
<keyword evidence="2" id="KW-1003">Cell membrane</keyword>
<evidence type="ECO:0000256" key="4">
    <source>
        <dbReference type="ARBA" id="ARBA00022989"/>
    </source>
</evidence>
<dbReference type="InterPro" id="IPR001123">
    <property type="entry name" value="LeuE-type"/>
</dbReference>
<dbReference type="Pfam" id="PF01810">
    <property type="entry name" value="LysE"/>
    <property type="match status" value="1"/>
</dbReference>
<evidence type="ECO:0000313" key="7">
    <source>
        <dbReference type="EMBL" id="EDM23763.1"/>
    </source>
</evidence>
<dbReference type="PANTHER" id="PTHR30086">
    <property type="entry name" value="ARGININE EXPORTER PROTEIN ARGO"/>
    <property type="match status" value="1"/>
</dbReference>
<evidence type="ECO:0000256" key="1">
    <source>
        <dbReference type="ARBA" id="ARBA00004651"/>
    </source>
</evidence>
<evidence type="ECO:0000256" key="5">
    <source>
        <dbReference type="ARBA" id="ARBA00023136"/>
    </source>
</evidence>
<dbReference type="PANTHER" id="PTHR30086:SF19">
    <property type="entry name" value="THREONINE EFFLUX PROTEIN"/>
    <property type="match status" value="1"/>
</dbReference>
<gene>
    <name evidence="7" type="ORF">CMTB2_00809</name>
</gene>
<name>A0AAI9F2F6_9BACT</name>
<keyword evidence="4 6" id="KW-1133">Transmembrane helix</keyword>
<evidence type="ECO:0008006" key="9">
    <source>
        <dbReference type="Google" id="ProtNLM"/>
    </source>
</evidence>
<dbReference type="RefSeq" id="WP_007474289.1">
    <property type="nucleotide sequence ID" value="NZ_ABCJ01000003.1"/>
</dbReference>
<feature type="transmembrane region" description="Helical" evidence="6">
    <location>
        <begin position="108"/>
        <end position="131"/>
    </location>
</feature>
<evidence type="ECO:0000256" key="6">
    <source>
        <dbReference type="SAM" id="Phobius"/>
    </source>
</evidence>
<feature type="transmembrane region" description="Helical" evidence="6">
    <location>
        <begin position="169"/>
        <end position="190"/>
    </location>
</feature>
<proteinExistence type="predicted"/>
<organism evidence="7 8">
    <name type="scientific">Caminibacter mediatlanticus TB-2</name>
    <dbReference type="NCBI Taxonomy" id="391592"/>
    <lineage>
        <taxon>Bacteria</taxon>
        <taxon>Pseudomonadati</taxon>
        <taxon>Campylobacterota</taxon>
        <taxon>Epsilonproteobacteria</taxon>
        <taxon>Nautiliales</taxon>
        <taxon>Nautiliaceae</taxon>
        <taxon>Caminibacter</taxon>
    </lineage>
</organism>
<feature type="transmembrane region" description="Helical" evidence="6">
    <location>
        <begin position="6"/>
        <end position="25"/>
    </location>
</feature>